<feature type="domain" description="Luciferase-like" evidence="5">
    <location>
        <begin position="52"/>
        <end position="263"/>
    </location>
</feature>
<accession>A1AYK0</accession>
<evidence type="ECO:0000256" key="4">
    <source>
        <dbReference type="ARBA" id="ARBA00023033"/>
    </source>
</evidence>
<name>A1AYK0_PARDP</name>
<dbReference type="GO" id="GO:0016705">
    <property type="term" value="F:oxidoreductase activity, acting on paired donors, with incorporation or reduction of molecular oxygen"/>
    <property type="evidence" value="ECO:0007669"/>
    <property type="project" value="InterPro"/>
</dbReference>
<dbReference type="EMBL" id="CP000489">
    <property type="protein sequence ID" value="ABL68344.1"/>
    <property type="molecule type" value="Genomic_DNA"/>
</dbReference>
<keyword evidence="7" id="KW-1185">Reference proteome</keyword>
<dbReference type="PANTHER" id="PTHR30011:SF16">
    <property type="entry name" value="C2H2 FINGER DOMAIN TRANSCRIPTION FACTOR (EUROFUNG)-RELATED"/>
    <property type="match status" value="1"/>
</dbReference>
<sequence length="359" mass="38918">MTTGKGMRDRCAAYPESGIDMTTTATLGALAPELATHRGYSRVFQPGRLTFGFIAPLESYPDSVGPTLVGHATMAQKVDEAGFSAIWLRDVPFHDPNFGDVGQVLDPLVYAGYLAAVTRKIAIGTAGIVLPLRDPLIVAKQAATIDQLLGGRFLLGLATGDRAVEYPAFGIDYDNRADRFRDALAMIRATTEQAWPVHASHFYGMLDGGLDLVPKPAAPRLPTIIIGHAGQSLDWTAQNTDGILSYIASPARIPDIIRQWRAASPANVFKPYGYGTLFDLDRDPDMPIQPGRVLRGGRNALRELWLRQQDIGVSHVGLHFKPQRRPASEVIDELGTHLLPLFPSHEPEVNKATAAGGRA</sequence>
<dbReference type="STRING" id="318586.Pden_0230"/>
<reference evidence="7" key="1">
    <citation type="submission" date="2006-12" db="EMBL/GenBank/DDBJ databases">
        <title>Complete sequence of chromosome 1 of Paracoccus denitrificans PD1222.</title>
        <authorList>
            <person name="Copeland A."/>
            <person name="Lucas S."/>
            <person name="Lapidus A."/>
            <person name="Barry K."/>
            <person name="Detter J.C."/>
            <person name="Glavina del Rio T."/>
            <person name="Hammon N."/>
            <person name="Israni S."/>
            <person name="Dalin E."/>
            <person name="Tice H."/>
            <person name="Pitluck S."/>
            <person name="Munk A.C."/>
            <person name="Brettin T."/>
            <person name="Bruce D."/>
            <person name="Han C."/>
            <person name="Tapia R."/>
            <person name="Gilna P."/>
            <person name="Schmutz J."/>
            <person name="Larimer F."/>
            <person name="Land M."/>
            <person name="Hauser L."/>
            <person name="Kyrpides N."/>
            <person name="Lykidis A."/>
            <person name="Spiro S."/>
            <person name="Richardson D.J."/>
            <person name="Moir J.W.B."/>
            <person name="Ferguson S.J."/>
            <person name="van Spanning R.J.M."/>
            <person name="Richardson P."/>
        </authorList>
    </citation>
    <scope>NUCLEOTIDE SEQUENCE [LARGE SCALE GENOMIC DNA]</scope>
    <source>
        <strain evidence="7">Pd 1222</strain>
    </source>
</reference>
<dbReference type="GO" id="GO:0004497">
    <property type="term" value="F:monooxygenase activity"/>
    <property type="evidence" value="ECO:0007669"/>
    <property type="project" value="UniProtKB-KW"/>
</dbReference>
<dbReference type="eggNOG" id="COG2141">
    <property type="taxonomic scope" value="Bacteria"/>
</dbReference>
<dbReference type="SUPFAM" id="SSF51679">
    <property type="entry name" value="Bacterial luciferase-like"/>
    <property type="match status" value="1"/>
</dbReference>
<gene>
    <name evidence="6" type="ordered locus">Pden_0230</name>
</gene>
<organism evidence="6 7">
    <name type="scientific">Paracoccus denitrificans (strain Pd 1222)</name>
    <dbReference type="NCBI Taxonomy" id="318586"/>
    <lineage>
        <taxon>Bacteria</taxon>
        <taxon>Pseudomonadati</taxon>
        <taxon>Pseudomonadota</taxon>
        <taxon>Alphaproteobacteria</taxon>
        <taxon>Rhodobacterales</taxon>
        <taxon>Paracoccaceae</taxon>
        <taxon>Paracoccus</taxon>
    </lineage>
</organism>
<evidence type="ECO:0000256" key="1">
    <source>
        <dbReference type="ARBA" id="ARBA00022630"/>
    </source>
</evidence>
<proteinExistence type="predicted"/>
<evidence type="ECO:0000259" key="5">
    <source>
        <dbReference type="Pfam" id="PF00296"/>
    </source>
</evidence>
<dbReference type="AlphaFoldDB" id="A1AYK0"/>
<keyword evidence="4" id="KW-0503">Monooxygenase</keyword>
<evidence type="ECO:0000256" key="3">
    <source>
        <dbReference type="ARBA" id="ARBA00023002"/>
    </source>
</evidence>
<dbReference type="Proteomes" id="UP000000361">
    <property type="component" value="Chromosome 1"/>
</dbReference>
<evidence type="ECO:0000313" key="7">
    <source>
        <dbReference type="Proteomes" id="UP000000361"/>
    </source>
</evidence>
<dbReference type="EnsemblBacteria" id="ABL68344">
    <property type="protein sequence ID" value="ABL68344"/>
    <property type="gene ID" value="Pden_0230"/>
</dbReference>
<dbReference type="PANTHER" id="PTHR30011">
    <property type="entry name" value="ALKANESULFONATE MONOOXYGENASE-RELATED"/>
    <property type="match status" value="1"/>
</dbReference>
<evidence type="ECO:0000313" key="6">
    <source>
        <dbReference type="EMBL" id="ABL68344.1"/>
    </source>
</evidence>
<keyword evidence="3" id="KW-0560">Oxidoreductase</keyword>
<dbReference type="HOGENOM" id="CLU_027853_0_0_5"/>
<keyword evidence="2" id="KW-0288">FMN</keyword>
<dbReference type="InterPro" id="IPR020020">
    <property type="entry name" value="Luciferase-type_oxidoreductase"/>
</dbReference>
<dbReference type="KEGG" id="pde:Pden_0230"/>
<dbReference type="InterPro" id="IPR011251">
    <property type="entry name" value="Luciferase-like_dom"/>
</dbReference>
<dbReference type="Gene3D" id="3.20.20.30">
    <property type="entry name" value="Luciferase-like domain"/>
    <property type="match status" value="1"/>
</dbReference>
<dbReference type="InterPro" id="IPR051260">
    <property type="entry name" value="Diverse_substr_monoxygenases"/>
</dbReference>
<evidence type="ECO:0000256" key="2">
    <source>
        <dbReference type="ARBA" id="ARBA00022643"/>
    </source>
</evidence>
<keyword evidence="1" id="KW-0285">Flavoprotein</keyword>
<dbReference type="Pfam" id="PF00296">
    <property type="entry name" value="Bac_luciferase"/>
    <property type="match status" value="1"/>
</dbReference>
<dbReference type="InterPro" id="IPR036661">
    <property type="entry name" value="Luciferase-like_sf"/>
</dbReference>
<protein>
    <submittedName>
        <fullName evidence="6">Luciferase family protein</fullName>
    </submittedName>
</protein>
<dbReference type="NCBIfam" id="TIGR03571">
    <property type="entry name" value="lucif_BA3436"/>
    <property type="match status" value="1"/>
</dbReference>